<proteinExistence type="predicted"/>
<feature type="chain" id="PRO_5010287877" evidence="1">
    <location>
        <begin position="32"/>
        <end position="146"/>
    </location>
</feature>
<dbReference type="STRING" id="1428652.BIV24_01195"/>
<protein>
    <submittedName>
        <fullName evidence="2">Uncharacterized protein</fullName>
    </submittedName>
</protein>
<dbReference type="Proteomes" id="UP000179935">
    <property type="component" value="Unassembled WGS sequence"/>
</dbReference>
<dbReference type="RefSeq" id="WP_071364208.1">
    <property type="nucleotide sequence ID" value="NZ_MLYP01000003.1"/>
</dbReference>
<evidence type="ECO:0000256" key="1">
    <source>
        <dbReference type="SAM" id="SignalP"/>
    </source>
</evidence>
<gene>
    <name evidence="2" type="ORF">BIV24_01195</name>
</gene>
<feature type="signal peptide" evidence="1">
    <location>
        <begin position="1"/>
        <end position="31"/>
    </location>
</feature>
<reference evidence="2 3" key="1">
    <citation type="submission" date="2016-10" db="EMBL/GenBank/DDBJ databases">
        <title>Genome sequence of Streptomyces sp. MUSC 93.</title>
        <authorList>
            <person name="Lee L.-H."/>
            <person name="Ser H.-L."/>
            <person name="Law J.W.-F."/>
        </authorList>
    </citation>
    <scope>NUCLEOTIDE SEQUENCE [LARGE SCALE GENOMIC DNA]</scope>
    <source>
        <strain evidence="2 3">MUSC 93</strain>
    </source>
</reference>
<accession>A0A1S2Q5K6</accession>
<keyword evidence="3" id="KW-1185">Reference proteome</keyword>
<evidence type="ECO:0000313" key="3">
    <source>
        <dbReference type="Proteomes" id="UP000179935"/>
    </source>
</evidence>
<dbReference type="OrthoDB" id="4308311at2"/>
<name>A0A1S2Q5K6_9ACTN</name>
<keyword evidence="1" id="KW-0732">Signal</keyword>
<dbReference type="AlphaFoldDB" id="A0A1S2Q5K6"/>
<dbReference type="EMBL" id="MLYP01000003">
    <property type="protein sequence ID" value="OIK01398.1"/>
    <property type="molecule type" value="Genomic_DNA"/>
</dbReference>
<organism evidence="2 3">
    <name type="scientific">Streptomyces colonosanans</name>
    <dbReference type="NCBI Taxonomy" id="1428652"/>
    <lineage>
        <taxon>Bacteria</taxon>
        <taxon>Bacillati</taxon>
        <taxon>Actinomycetota</taxon>
        <taxon>Actinomycetes</taxon>
        <taxon>Kitasatosporales</taxon>
        <taxon>Streptomycetaceae</taxon>
        <taxon>Streptomyces</taxon>
    </lineage>
</organism>
<comment type="caution">
    <text evidence="2">The sequence shown here is derived from an EMBL/GenBank/DDBJ whole genome shotgun (WGS) entry which is preliminary data.</text>
</comment>
<sequence length="146" mass="15403">MSTKRRIATLIASTALLVGGTVTMGAGTAAADPNFTFKYSGTTSNGSFTVAVYNNGTYAGLAEWNADPVSGHPGDAMRAGDVLSDGWYVKAILLSPYRLATTQGHPATYLTPWKTGDLPEGQKVEMRVAISNGTTTYLSQYYTGHA</sequence>
<evidence type="ECO:0000313" key="2">
    <source>
        <dbReference type="EMBL" id="OIK01398.1"/>
    </source>
</evidence>